<dbReference type="NCBIfam" id="TIGR03573">
    <property type="entry name" value="WbuX"/>
    <property type="match status" value="1"/>
</dbReference>
<dbReference type="SUPFAM" id="SSF52402">
    <property type="entry name" value="Adenine nucleotide alpha hydrolases-like"/>
    <property type="match status" value="1"/>
</dbReference>
<comment type="caution">
    <text evidence="1">The sequence shown here is derived from an EMBL/GenBank/DDBJ whole genome shotgun (WGS) entry which is preliminary data.</text>
</comment>
<gene>
    <name evidence="1" type="ORF">I5M27_01895</name>
</gene>
<organism evidence="1 2">
    <name type="scientific">Adhaeribacter terrigena</name>
    <dbReference type="NCBI Taxonomy" id="2793070"/>
    <lineage>
        <taxon>Bacteria</taxon>
        <taxon>Pseudomonadati</taxon>
        <taxon>Bacteroidota</taxon>
        <taxon>Cytophagia</taxon>
        <taxon>Cytophagales</taxon>
        <taxon>Hymenobacteraceae</taxon>
        <taxon>Adhaeribacter</taxon>
    </lineage>
</organism>
<dbReference type="InterPro" id="IPR020022">
    <property type="entry name" value="N-acetyl_sugar_amidoTrfase"/>
</dbReference>
<keyword evidence="2" id="KW-1185">Reference proteome</keyword>
<proteinExistence type="predicted"/>
<dbReference type="Proteomes" id="UP000644147">
    <property type="component" value="Unassembled WGS sequence"/>
</dbReference>
<dbReference type="InterPro" id="IPR014729">
    <property type="entry name" value="Rossmann-like_a/b/a_fold"/>
</dbReference>
<dbReference type="Gene3D" id="3.40.50.620">
    <property type="entry name" value="HUPs"/>
    <property type="match status" value="1"/>
</dbReference>
<dbReference type="EMBL" id="JAEHFX010000001">
    <property type="protein sequence ID" value="MBK0401717.1"/>
    <property type="molecule type" value="Genomic_DNA"/>
</dbReference>
<evidence type="ECO:0000313" key="1">
    <source>
        <dbReference type="EMBL" id="MBK0401717.1"/>
    </source>
</evidence>
<name>A0ABS1BX99_9BACT</name>
<evidence type="ECO:0000313" key="2">
    <source>
        <dbReference type="Proteomes" id="UP000644147"/>
    </source>
</evidence>
<reference evidence="1 2" key="1">
    <citation type="submission" date="2020-12" db="EMBL/GenBank/DDBJ databases">
        <title>Bacterial novel species Adhaeribacter sp. BT258 isolated from soil.</title>
        <authorList>
            <person name="Jung H.-Y."/>
        </authorList>
    </citation>
    <scope>NUCLEOTIDE SEQUENCE [LARGE SCALE GENOMIC DNA]</scope>
    <source>
        <strain evidence="1 2">BT258</strain>
    </source>
</reference>
<protein>
    <submittedName>
        <fullName evidence="1">N-acetyl sugar amidotransferase</fullName>
    </submittedName>
</protein>
<accession>A0ABS1BX99</accession>
<sequence>MDTTDPSIVFDENGQCNHCKSYSEKFKNTQLISPEKKKELLHKNIQEIKTRGKGSKYDGILGVSGGVDSTYAALLAKEQGLRMLIFHVDNGWNSEQSVGNIENLAQITGFDYVTNVLDWEEFRDIQLAYLKASVLDFEVPSDHAIYATTYKYAAKYNIKTIITGLNASTEGILPGTWHYSEKNTDSVNIKAIHKQFGKLPLKSFPLLSYEDFFYYTKVKGIKSFDILNYVEYNKEEVKKRIMKELGWRDYGGKHYESIITRFYQGYILPQKFGIDKRKAHLSTLIAAGQITREEALKELEKPPLDPEILKHDLEYVPKKLNISQEEFQQLMKLPNKSHYEYPTDQYKRGNLGRIKNKISSLFKA</sequence>